<sequence length="141" mass="16763">MPIKQSKEAPDYYRKAFELISGSLPNRRWRQIRNELERSGVVINLKSVQFYARLKLSYPRTVLTKSSIKTLERFQLRHQDRQEFLGQELLNILREIKPTVSDRMLINSFYKARLSFGRQNIYSFEEASKVVFFTAISRNKV</sequence>
<geneLocation type="plasmid" evidence="2">
    <name>Plasmid3 dna</name>
</geneLocation>
<dbReference type="EMBL" id="AP018177">
    <property type="protein sequence ID" value="BAY20250.1"/>
    <property type="molecule type" value="Genomic_DNA"/>
</dbReference>
<evidence type="ECO:0000313" key="2">
    <source>
        <dbReference type="Proteomes" id="UP000218287"/>
    </source>
</evidence>
<evidence type="ECO:0000313" key="1">
    <source>
        <dbReference type="EMBL" id="BAY20250.1"/>
    </source>
</evidence>
<name>A0A1Z4GS02_9CYAN</name>
<dbReference type="Proteomes" id="UP000218287">
    <property type="component" value="Plasmid Plasmid3 dna"/>
</dbReference>
<accession>A0A1Z4GS02</accession>
<reference evidence="1 2" key="1">
    <citation type="submission" date="2017-06" db="EMBL/GenBank/DDBJ databases">
        <title>Genome sequencing of cyanobaciteial culture collection at National Institute for Environmental Studies (NIES).</title>
        <authorList>
            <person name="Hirose Y."/>
            <person name="Shimura Y."/>
            <person name="Fujisawa T."/>
            <person name="Nakamura Y."/>
            <person name="Kawachi M."/>
        </authorList>
    </citation>
    <scope>NUCLEOTIDE SEQUENCE [LARGE SCALE GENOMIC DNA]</scope>
    <source>
        <strain evidence="1 2">NIES-21</strain>
        <plasmid evidence="2">Plasmid3 dna</plasmid>
    </source>
</reference>
<organism evidence="1 2">
    <name type="scientific">Anabaenopsis circularis NIES-21</name>
    <dbReference type="NCBI Taxonomy" id="1085406"/>
    <lineage>
        <taxon>Bacteria</taxon>
        <taxon>Bacillati</taxon>
        <taxon>Cyanobacteriota</taxon>
        <taxon>Cyanophyceae</taxon>
        <taxon>Nostocales</taxon>
        <taxon>Nodulariaceae</taxon>
        <taxon>Anabaenopsis</taxon>
    </lineage>
</organism>
<keyword evidence="2" id="KW-1185">Reference proteome</keyword>
<protein>
    <submittedName>
        <fullName evidence="1">Uncharacterized protein</fullName>
    </submittedName>
</protein>
<dbReference type="AlphaFoldDB" id="A0A1Z4GS02"/>
<keyword evidence="1" id="KW-0614">Plasmid</keyword>
<gene>
    <name evidence="1" type="ORF">NIES21_61200</name>
</gene>
<proteinExistence type="predicted"/>